<keyword evidence="2" id="KW-0964">Secreted</keyword>
<evidence type="ECO:0000256" key="2">
    <source>
        <dbReference type="ARBA" id="ARBA00022525"/>
    </source>
</evidence>
<evidence type="ECO:0000256" key="8">
    <source>
        <dbReference type="SAM" id="SignalP"/>
    </source>
</evidence>
<name>A0A9E8MWZ1_9FLAO</name>
<dbReference type="GO" id="GO:0045493">
    <property type="term" value="P:xylan catabolic process"/>
    <property type="evidence" value="ECO:0007669"/>
    <property type="project" value="UniProtKB-KW"/>
</dbReference>
<dbReference type="InterPro" id="IPR000801">
    <property type="entry name" value="Esterase-like"/>
</dbReference>
<protein>
    <submittedName>
        <fullName evidence="9">Alpha/beta fold hydrolase</fullName>
    </submittedName>
</protein>
<feature type="signal peptide" evidence="8">
    <location>
        <begin position="1"/>
        <end position="27"/>
    </location>
</feature>
<dbReference type="Pfam" id="PF00756">
    <property type="entry name" value="Esterase"/>
    <property type="match status" value="1"/>
</dbReference>
<dbReference type="Proteomes" id="UP001164705">
    <property type="component" value="Chromosome"/>
</dbReference>
<keyword evidence="6" id="KW-0119">Carbohydrate metabolism</keyword>
<evidence type="ECO:0000256" key="7">
    <source>
        <dbReference type="ARBA" id="ARBA00023326"/>
    </source>
</evidence>
<dbReference type="InterPro" id="IPR043595">
    <property type="entry name" value="FaeB/C/D"/>
</dbReference>
<dbReference type="PANTHER" id="PTHR38050">
    <property type="match status" value="1"/>
</dbReference>
<reference evidence="9" key="1">
    <citation type="submission" date="2022-11" db="EMBL/GenBank/DDBJ databases">
        <title>Lacinutrix neustonica HL-RS19T sp. nov., isolated from the surface microlayer sample of brackish Lake Shihwa.</title>
        <authorList>
            <person name="Choi J.Y."/>
            <person name="Hwang C.Y."/>
        </authorList>
    </citation>
    <scope>NUCLEOTIDE SEQUENCE</scope>
    <source>
        <strain evidence="9">HL-RS19</strain>
    </source>
</reference>
<proteinExistence type="predicted"/>
<comment type="subcellular location">
    <subcellularLocation>
        <location evidence="1">Secreted</location>
    </subcellularLocation>
</comment>
<evidence type="ECO:0000256" key="4">
    <source>
        <dbReference type="ARBA" id="ARBA00022729"/>
    </source>
</evidence>
<dbReference type="InterPro" id="IPR029058">
    <property type="entry name" value="AB_hydrolase_fold"/>
</dbReference>
<dbReference type="Gene3D" id="3.40.50.1820">
    <property type="entry name" value="alpha/beta hydrolase"/>
    <property type="match status" value="1"/>
</dbReference>
<dbReference type="GO" id="GO:0030600">
    <property type="term" value="F:feruloyl esterase activity"/>
    <property type="evidence" value="ECO:0007669"/>
    <property type="project" value="InterPro"/>
</dbReference>
<evidence type="ECO:0000256" key="1">
    <source>
        <dbReference type="ARBA" id="ARBA00004613"/>
    </source>
</evidence>
<dbReference type="EMBL" id="CP113088">
    <property type="protein sequence ID" value="WAC02455.1"/>
    <property type="molecule type" value="Genomic_DNA"/>
</dbReference>
<accession>A0A9E8MWZ1</accession>
<dbReference type="KEGG" id="lnu:N7U66_01710"/>
<sequence length="232" mass="25578">MNTKITLAKRTLVLLLLTLSTTLSGYAQQVINATLQHDGKTRQYRLYVPQSYDASKPAPLILNFHGFTNTINIQYNQSAFQQLAEDNQFIFVTPQGLGGFFSGWAINNSFGGNEDDLGFSDALINKIQSDYNINDKRIYATGFSNGGFFSYRLACELSSRIAAVASVAGSMTRSWIDTNQCQPQHPTAVLQITGTNDGTISINGNGSNKPIKDVMEYWSDYNNGDATPKLFN</sequence>
<evidence type="ECO:0000256" key="3">
    <source>
        <dbReference type="ARBA" id="ARBA00022651"/>
    </source>
</evidence>
<dbReference type="AlphaFoldDB" id="A0A9E8MWZ1"/>
<evidence type="ECO:0000313" key="10">
    <source>
        <dbReference type="Proteomes" id="UP001164705"/>
    </source>
</evidence>
<dbReference type="GO" id="GO:0005576">
    <property type="term" value="C:extracellular region"/>
    <property type="evidence" value="ECO:0007669"/>
    <property type="project" value="UniProtKB-SubCell"/>
</dbReference>
<dbReference type="PANTHER" id="PTHR38050:SF2">
    <property type="entry name" value="FERULOYL ESTERASE C-RELATED"/>
    <property type="match status" value="1"/>
</dbReference>
<keyword evidence="10" id="KW-1185">Reference proteome</keyword>
<keyword evidence="7" id="KW-0624">Polysaccharide degradation</keyword>
<keyword evidence="3" id="KW-0858">Xylan degradation</keyword>
<feature type="chain" id="PRO_5039723332" evidence="8">
    <location>
        <begin position="28"/>
        <end position="232"/>
    </location>
</feature>
<evidence type="ECO:0000256" key="6">
    <source>
        <dbReference type="ARBA" id="ARBA00023277"/>
    </source>
</evidence>
<dbReference type="SUPFAM" id="SSF53474">
    <property type="entry name" value="alpha/beta-Hydrolases"/>
    <property type="match status" value="1"/>
</dbReference>
<keyword evidence="5 9" id="KW-0378">Hydrolase</keyword>
<organism evidence="9 10">
    <name type="scientific">Lacinutrix neustonica</name>
    <dbReference type="NCBI Taxonomy" id="2980107"/>
    <lineage>
        <taxon>Bacteria</taxon>
        <taxon>Pseudomonadati</taxon>
        <taxon>Bacteroidota</taxon>
        <taxon>Flavobacteriia</taxon>
        <taxon>Flavobacteriales</taxon>
        <taxon>Flavobacteriaceae</taxon>
        <taxon>Lacinutrix</taxon>
    </lineage>
</organism>
<evidence type="ECO:0000256" key="5">
    <source>
        <dbReference type="ARBA" id="ARBA00022801"/>
    </source>
</evidence>
<keyword evidence="4 8" id="KW-0732">Signal</keyword>
<evidence type="ECO:0000313" key="9">
    <source>
        <dbReference type="EMBL" id="WAC02455.1"/>
    </source>
</evidence>
<dbReference type="RefSeq" id="WP_267677052.1">
    <property type="nucleotide sequence ID" value="NZ_CP113088.1"/>
</dbReference>
<gene>
    <name evidence="9" type="ORF">N7U66_01710</name>
</gene>